<evidence type="ECO:0000256" key="10">
    <source>
        <dbReference type="SAM" id="Phobius"/>
    </source>
</evidence>
<dbReference type="Pfam" id="PF00664">
    <property type="entry name" value="ABC_membrane"/>
    <property type="match status" value="1"/>
</dbReference>
<keyword evidence="6" id="KW-0547">Nucleotide-binding</keyword>
<feature type="transmembrane region" description="Helical" evidence="10">
    <location>
        <begin position="143"/>
        <end position="164"/>
    </location>
</feature>
<dbReference type="EMBL" id="JACHXF010000005">
    <property type="protein sequence ID" value="MBB3095307.1"/>
    <property type="molecule type" value="Genomic_DNA"/>
</dbReference>
<dbReference type="PROSITE" id="PS50929">
    <property type="entry name" value="ABC_TM1F"/>
    <property type="match status" value="1"/>
</dbReference>
<evidence type="ECO:0000313" key="13">
    <source>
        <dbReference type="EMBL" id="MBB3095307.1"/>
    </source>
</evidence>
<dbReference type="FunFam" id="3.40.50.300:FF:001001">
    <property type="entry name" value="Multidrug ABC transporter ATP-binding protein"/>
    <property type="match status" value="1"/>
</dbReference>
<evidence type="ECO:0000256" key="5">
    <source>
        <dbReference type="ARBA" id="ARBA00022692"/>
    </source>
</evidence>
<dbReference type="Gene3D" id="3.40.50.300">
    <property type="entry name" value="P-loop containing nucleotide triphosphate hydrolases"/>
    <property type="match status" value="1"/>
</dbReference>
<feature type="transmembrane region" description="Helical" evidence="10">
    <location>
        <begin position="170"/>
        <end position="187"/>
    </location>
</feature>
<evidence type="ECO:0000256" key="8">
    <source>
        <dbReference type="ARBA" id="ARBA00022989"/>
    </source>
</evidence>
<evidence type="ECO:0000256" key="9">
    <source>
        <dbReference type="ARBA" id="ARBA00023136"/>
    </source>
</evidence>
<dbReference type="RefSeq" id="WP_183219893.1">
    <property type="nucleotide sequence ID" value="NZ_BMPW01000022.1"/>
</dbReference>
<proteinExistence type="predicted"/>
<protein>
    <submittedName>
        <fullName evidence="13">ABC-type multidrug transport system fused ATPase/permease subunit</fullName>
    </submittedName>
</protein>
<dbReference type="SUPFAM" id="SSF90123">
    <property type="entry name" value="ABC transporter transmembrane region"/>
    <property type="match status" value="1"/>
</dbReference>
<dbReference type="PANTHER" id="PTHR43394:SF1">
    <property type="entry name" value="ATP-BINDING CASSETTE SUB-FAMILY B MEMBER 10, MITOCHONDRIAL"/>
    <property type="match status" value="1"/>
</dbReference>
<reference evidence="13 14" key="1">
    <citation type="submission" date="2020-08" db="EMBL/GenBank/DDBJ databases">
        <title>Genomic Encyclopedia of Type Strains, Phase III (KMG-III): the genomes of soil and plant-associated and newly described type strains.</title>
        <authorList>
            <person name="Whitman W."/>
        </authorList>
    </citation>
    <scope>NUCLEOTIDE SEQUENCE [LARGE SCALE GENOMIC DNA]</scope>
    <source>
        <strain evidence="13 14">CECT 3287</strain>
    </source>
</reference>
<dbReference type="Proteomes" id="UP000590749">
    <property type="component" value="Unassembled WGS sequence"/>
</dbReference>
<evidence type="ECO:0000256" key="7">
    <source>
        <dbReference type="ARBA" id="ARBA00022840"/>
    </source>
</evidence>
<feature type="transmembrane region" description="Helical" evidence="10">
    <location>
        <begin position="27"/>
        <end position="48"/>
    </location>
</feature>
<gene>
    <name evidence="13" type="ORF">FHR83_002970</name>
</gene>
<dbReference type="InterPro" id="IPR036640">
    <property type="entry name" value="ABC1_TM_sf"/>
</dbReference>
<keyword evidence="3" id="KW-1003">Cell membrane</keyword>
<dbReference type="InterPro" id="IPR011527">
    <property type="entry name" value="ABC1_TM_dom"/>
</dbReference>
<dbReference type="Gene3D" id="1.20.1560.10">
    <property type="entry name" value="ABC transporter type 1, transmembrane domain"/>
    <property type="match status" value="1"/>
</dbReference>
<dbReference type="PANTHER" id="PTHR43394">
    <property type="entry name" value="ATP-DEPENDENT PERMEASE MDL1, MITOCHONDRIAL"/>
    <property type="match status" value="1"/>
</dbReference>
<dbReference type="CDD" id="cd07346">
    <property type="entry name" value="ABC_6TM_exporters"/>
    <property type="match status" value="1"/>
</dbReference>
<dbReference type="InterPro" id="IPR039421">
    <property type="entry name" value="Type_1_exporter"/>
</dbReference>
<comment type="subcellular location">
    <subcellularLocation>
        <location evidence="1">Cell membrane</location>
        <topology evidence="1">Multi-pass membrane protein</topology>
    </subcellularLocation>
</comment>
<evidence type="ECO:0000256" key="1">
    <source>
        <dbReference type="ARBA" id="ARBA00004651"/>
    </source>
</evidence>
<name>A0A7W5FEG7_9ACTN</name>
<evidence type="ECO:0000313" key="14">
    <source>
        <dbReference type="Proteomes" id="UP000590749"/>
    </source>
</evidence>
<evidence type="ECO:0000256" key="3">
    <source>
        <dbReference type="ARBA" id="ARBA00022475"/>
    </source>
</evidence>
<evidence type="ECO:0000259" key="12">
    <source>
        <dbReference type="PROSITE" id="PS50929"/>
    </source>
</evidence>
<sequence length="573" mass="60912">MRTLLPVASRRDVARAARRLIRADAKAVAGFLVVASLAAVAGLGGPALLGRVIDTVSAGGGAGQVDRLAGAVLLCALVQTLLARYALAAAYRFGERTAARIRETFLQRVLALPAAVVERVPAGDLAARGSTDVDTVANALRDLLPPIFVGVVQIVFLIVAVVVLDPLLGVVGVIGFSGIWFVTRWFLRRARDAYLTEGEATSRLADELANTTGGARTIEAFGLHARRIAAGDEAIAETRRTRLFTLGLRSVFFPLAESSYAFPAVLVLTLGGLMHIDGRVSIGTVAAAVLYLRQLVGPLDGILIFLDQLQAGAASFARIEGLGSVPAPPPPDERAPDSERIEINNVRYAYDQGRDVLHDVALTVRPGERLAVVGLSGAGKSTLGRLIAGVDRPTSGTVTVGGVPIADLPPDELRRHVVLVTQEHHVFQDTLRANLMVAAPDERLREALRTVGADWADDLDRDLGEHPLDGAQAQQLALARVVLADPHTVILDEATALLDPTAARTAERALAAVLHERTVIAIAHRLQTAHDADRVAVMDDGRIIELGRHDDLVAADGPYAALWRSWHGGRVSR</sequence>
<keyword evidence="9 10" id="KW-0472">Membrane</keyword>
<evidence type="ECO:0000256" key="4">
    <source>
        <dbReference type="ARBA" id="ARBA00022519"/>
    </source>
</evidence>
<keyword evidence="7" id="KW-0067">ATP-binding</keyword>
<feature type="domain" description="ABC transmembrane type-1" evidence="12">
    <location>
        <begin position="32"/>
        <end position="311"/>
    </location>
</feature>
<evidence type="ECO:0000256" key="2">
    <source>
        <dbReference type="ARBA" id="ARBA00022448"/>
    </source>
</evidence>
<dbReference type="Pfam" id="PF00005">
    <property type="entry name" value="ABC_tran"/>
    <property type="match status" value="1"/>
</dbReference>
<dbReference type="GO" id="GO:0015421">
    <property type="term" value="F:ABC-type oligopeptide transporter activity"/>
    <property type="evidence" value="ECO:0007669"/>
    <property type="project" value="TreeGrafter"/>
</dbReference>
<dbReference type="InterPro" id="IPR027417">
    <property type="entry name" value="P-loop_NTPase"/>
</dbReference>
<keyword evidence="14" id="KW-1185">Reference proteome</keyword>
<dbReference type="AlphaFoldDB" id="A0A7W5FEG7"/>
<dbReference type="GO" id="GO:0005524">
    <property type="term" value="F:ATP binding"/>
    <property type="evidence" value="ECO:0007669"/>
    <property type="project" value="UniProtKB-KW"/>
</dbReference>
<dbReference type="GO" id="GO:0005886">
    <property type="term" value="C:plasma membrane"/>
    <property type="evidence" value="ECO:0007669"/>
    <property type="project" value="UniProtKB-SubCell"/>
</dbReference>
<evidence type="ECO:0000256" key="6">
    <source>
        <dbReference type="ARBA" id="ARBA00022741"/>
    </source>
</evidence>
<keyword evidence="4" id="KW-0997">Cell inner membrane</keyword>
<keyword evidence="8 10" id="KW-1133">Transmembrane helix</keyword>
<feature type="domain" description="ABC transporter" evidence="11">
    <location>
        <begin position="341"/>
        <end position="565"/>
    </location>
</feature>
<keyword evidence="2" id="KW-0813">Transport</keyword>
<evidence type="ECO:0000259" key="11">
    <source>
        <dbReference type="PROSITE" id="PS50893"/>
    </source>
</evidence>
<organism evidence="13 14">
    <name type="scientific">Actinoplanes campanulatus</name>
    <dbReference type="NCBI Taxonomy" id="113559"/>
    <lineage>
        <taxon>Bacteria</taxon>
        <taxon>Bacillati</taxon>
        <taxon>Actinomycetota</taxon>
        <taxon>Actinomycetes</taxon>
        <taxon>Micromonosporales</taxon>
        <taxon>Micromonosporaceae</taxon>
        <taxon>Actinoplanes</taxon>
    </lineage>
</organism>
<dbReference type="SMART" id="SM00382">
    <property type="entry name" value="AAA"/>
    <property type="match status" value="1"/>
</dbReference>
<dbReference type="PROSITE" id="PS50893">
    <property type="entry name" value="ABC_TRANSPORTER_2"/>
    <property type="match status" value="1"/>
</dbReference>
<comment type="caution">
    <text evidence="13">The sequence shown here is derived from an EMBL/GenBank/DDBJ whole genome shotgun (WGS) entry which is preliminary data.</text>
</comment>
<dbReference type="InterPro" id="IPR003439">
    <property type="entry name" value="ABC_transporter-like_ATP-bd"/>
</dbReference>
<keyword evidence="5 10" id="KW-0812">Transmembrane</keyword>
<dbReference type="GO" id="GO:0016887">
    <property type="term" value="F:ATP hydrolysis activity"/>
    <property type="evidence" value="ECO:0007669"/>
    <property type="project" value="InterPro"/>
</dbReference>
<dbReference type="SUPFAM" id="SSF52540">
    <property type="entry name" value="P-loop containing nucleoside triphosphate hydrolases"/>
    <property type="match status" value="1"/>
</dbReference>
<accession>A0A7W5FEG7</accession>
<dbReference type="InterPro" id="IPR003593">
    <property type="entry name" value="AAA+_ATPase"/>
</dbReference>
<feature type="transmembrane region" description="Helical" evidence="10">
    <location>
        <begin position="68"/>
        <end position="87"/>
    </location>
</feature>